<evidence type="ECO:0000256" key="1">
    <source>
        <dbReference type="ARBA" id="ARBA00010090"/>
    </source>
</evidence>
<sequence>MRGSQFMGSTQEQECSEELVSPLSQDQKDELNSILDEWYTHRVQLEANLHGLAWHLDEWEKGTNTASAVGAFTGIGAAAVMVVGVIFPPLLLAGLALGSAAAVTNITTRVVKEENIKNQVRAAMALLEHDRQLTNSFINSVKKIETATVARLGRARTFMSDPLSGVVKAVTAISLAENITTAVRTIENITRGSRSETANKLRALADQLRGEAEEARRFLTENLAAV</sequence>
<evidence type="ECO:0000313" key="3">
    <source>
        <dbReference type="EMBL" id="CAJ0588896.1"/>
    </source>
</evidence>
<comment type="similarity">
    <text evidence="1">Belongs to the apolipoprotein L family.</text>
</comment>
<name>A0AA36DJL0_CYLNA</name>
<dbReference type="PANTHER" id="PTHR14096">
    <property type="entry name" value="APOLIPOPROTEIN L"/>
    <property type="match status" value="1"/>
</dbReference>
<dbReference type="PANTHER" id="PTHR14096:SF28">
    <property type="entry name" value="APOLIPOPROTEIN L, 1-RELATED"/>
    <property type="match status" value="1"/>
</dbReference>
<keyword evidence="4" id="KW-1185">Reference proteome</keyword>
<dbReference type="GO" id="GO:0006869">
    <property type="term" value="P:lipid transport"/>
    <property type="evidence" value="ECO:0007669"/>
    <property type="project" value="InterPro"/>
</dbReference>
<proteinExistence type="inferred from homology"/>
<dbReference type="GO" id="GO:0016020">
    <property type="term" value="C:membrane"/>
    <property type="evidence" value="ECO:0007669"/>
    <property type="project" value="TreeGrafter"/>
</dbReference>
<evidence type="ECO:0000313" key="4">
    <source>
        <dbReference type="Proteomes" id="UP001176961"/>
    </source>
</evidence>
<organism evidence="3 4">
    <name type="scientific">Cylicocyclus nassatus</name>
    <name type="common">Nematode worm</name>
    <dbReference type="NCBI Taxonomy" id="53992"/>
    <lineage>
        <taxon>Eukaryota</taxon>
        <taxon>Metazoa</taxon>
        <taxon>Ecdysozoa</taxon>
        <taxon>Nematoda</taxon>
        <taxon>Chromadorea</taxon>
        <taxon>Rhabditida</taxon>
        <taxon>Rhabditina</taxon>
        <taxon>Rhabditomorpha</taxon>
        <taxon>Strongyloidea</taxon>
        <taxon>Strongylidae</taxon>
        <taxon>Cylicocyclus</taxon>
    </lineage>
</organism>
<keyword evidence="2" id="KW-0472">Membrane</keyword>
<keyword evidence="2" id="KW-0812">Transmembrane</keyword>
<dbReference type="Pfam" id="PF05461">
    <property type="entry name" value="ApoL"/>
    <property type="match status" value="1"/>
</dbReference>
<feature type="transmembrane region" description="Helical" evidence="2">
    <location>
        <begin position="68"/>
        <end position="87"/>
    </location>
</feature>
<dbReference type="EMBL" id="CATQJL010000001">
    <property type="protein sequence ID" value="CAJ0588896.1"/>
    <property type="molecule type" value="Genomic_DNA"/>
</dbReference>
<evidence type="ECO:0000256" key="2">
    <source>
        <dbReference type="SAM" id="Phobius"/>
    </source>
</evidence>
<dbReference type="Proteomes" id="UP001176961">
    <property type="component" value="Unassembled WGS sequence"/>
</dbReference>
<comment type="caution">
    <text evidence="3">The sequence shown here is derived from an EMBL/GenBank/DDBJ whole genome shotgun (WGS) entry which is preliminary data.</text>
</comment>
<dbReference type="AlphaFoldDB" id="A0AA36DJL0"/>
<gene>
    <name evidence="3" type="ORF">CYNAS_LOCUS879</name>
</gene>
<dbReference type="GO" id="GO:0005576">
    <property type="term" value="C:extracellular region"/>
    <property type="evidence" value="ECO:0007669"/>
    <property type="project" value="InterPro"/>
</dbReference>
<protein>
    <submittedName>
        <fullName evidence="3">Uncharacterized protein</fullName>
    </submittedName>
</protein>
<dbReference type="GO" id="GO:0042157">
    <property type="term" value="P:lipoprotein metabolic process"/>
    <property type="evidence" value="ECO:0007669"/>
    <property type="project" value="InterPro"/>
</dbReference>
<keyword evidence="2" id="KW-1133">Transmembrane helix</keyword>
<accession>A0AA36DJL0</accession>
<reference evidence="3" key="1">
    <citation type="submission" date="2023-07" db="EMBL/GenBank/DDBJ databases">
        <authorList>
            <consortium name="CYATHOMIX"/>
        </authorList>
    </citation>
    <scope>NUCLEOTIDE SEQUENCE</scope>
    <source>
        <strain evidence="3">N/A</strain>
    </source>
</reference>
<dbReference type="InterPro" id="IPR008405">
    <property type="entry name" value="ApoL"/>
</dbReference>
<dbReference type="GO" id="GO:0008289">
    <property type="term" value="F:lipid binding"/>
    <property type="evidence" value="ECO:0007669"/>
    <property type="project" value="InterPro"/>
</dbReference>